<evidence type="ECO:0000256" key="1">
    <source>
        <dbReference type="ARBA" id="ARBA00009437"/>
    </source>
</evidence>
<dbReference type="CDD" id="cd08422">
    <property type="entry name" value="PBP2_CrgA_like"/>
    <property type="match status" value="1"/>
</dbReference>
<dbReference type="InterPro" id="IPR036390">
    <property type="entry name" value="WH_DNA-bd_sf"/>
</dbReference>
<dbReference type="PROSITE" id="PS50931">
    <property type="entry name" value="HTH_LYSR"/>
    <property type="match status" value="1"/>
</dbReference>
<keyword evidence="2" id="KW-0805">Transcription regulation</keyword>
<evidence type="ECO:0000256" key="2">
    <source>
        <dbReference type="ARBA" id="ARBA00023015"/>
    </source>
</evidence>
<keyword evidence="7" id="KW-1185">Reference proteome</keyword>
<proteinExistence type="inferred from homology"/>
<dbReference type="InterPro" id="IPR058163">
    <property type="entry name" value="LysR-type_TF_proteobact-type"/>
</dbReference>
<evidence type="ECO:0000256" key="4">
    <source>
        <dbReference type="ARBA" id="ARBA00023163"/>
    </source>
</evidence>
<evidence type="ECO:0000256" key="3">
    <source>
        <dbReference type="ARBA" id="ARBA00023125"/>
    </source>
</evidence>
<dbReference type="RefSeq" id="WP_289785939.1">
    <property type="nucleotide sequence ID" value="NZ_JAUDJE010000012.1"/>
</dbReference>
<accession>A0ABT7W4V4</accession>
<feature type="domain" description="HTH lysR-type" evidence="5">
    <location>
        <begin position="1"/>
        <end position="59"/>
    </location>
</feature>
<name>A0ABT7W4V4_9BORD</name>
<dbReference type="EMBL" id="JAUDJE010000012">
    <property type="protein sequence ID" value="MDM9560223.1"/>
    <property type="molecule type" value="Genomic_DNA"/>
</dbReference>
<comment type="caution">
    <text evidence="6">The sequence shown here is derived from an EMBL/GenBank/DDBJ whole genome shotgun (WGS) entry which is preliminary data.</text>
</comment>
<evidence type="ECO:0000313" key="7">
    <source>
        <dbReference type="Proteomes" id="UP001175604"/>
    </source>
</evidence>
<dbReference type="InterPro" id="IPR036388">
    <property type="entry name" value="WH-like_DNA-bd_sf"/>
</dbReference>
<dbReference type="Gene3D" id="1.10.10.10">
    <property type="entry name" value="Winged helix-like DNA-binding domain superfamily/Winged helix DNA-binding domain"/>
    <property type="match status" value="1"/>
</dbReference>
<keyword evidence="4" id="KW-0804">Transcription</keyword>
<dbReference type="SUPFAM" id="SSF53850">
    <property type="entry name" value="Periplasmic binding protein-like II"/>
    <property type="match status" value="1"/>
</dbReference>
<dbReference type="InterPro" id="IPR005119">
    <property type="entry name" value="LysR_subst-bd"/>
</dbReference>
<sequence>MKRLQGMEFFVEVAKTCNFGRAAANLGVPKSTVSRQVAELERSLGLRLLSRTTRRVQLTEAGHLYFERCQRIVAEAQVAHEELQKLVETPSGPLRVNMPADFGTDFLAEAFMEFSQRYPEVTFYLDLASPEHAGRVFQTCDVSIEIGALPDSTQIARLLGWLPAYLYASPEYLARHGAPQHPSDLTRHECLEFRASGDRVTRWPLARGDEHVEITPGKRFSVNSVAMVRSLASLGAGIAVLAPVQSVRQDVAQRRLQRVLPDWQAGPFPVYAVTDTRLLPAKTRIFIEFLMERLRDGKRAPQDNAALFA</sequence>
<comment type="similarity">
    <text evidence="1">Belongs to the LysR transcriptional regulatory family.</text>
</comment>
<dbReference type="PANTHER" id="PTHR30537:SF5">
    <property type="entry name" value="HTH-TYPE TRANSCRIPTIONAL ACTIVATOR TTDR-RELATED"/>
    <property type="match status" value="1"/>
</dbReference>
<gene>
    <name evidence="6" type="ORF">QUC21_14390</name>
</gene>
<keyword evidence="3" id="KW-0238">DNA-binding</keyword>
<dbReference type="PANTHER" id="PTHR30537">
    <property type="entry name" value="HTH-TYPE TRANSCRIPTIONAL REGULATOR"/>
    <property type="match status" value="1"/>
</dbReference>
<evidence type="ECO:0000313" key="6">
    <source>
        <dbReference type="EMBL" id="MDM9560223.1"/>
    </source>
</evidence>
<dbReference type="InterPro" id="IPR000847">
    <property type="entry name" value="LysR_HTH_N"/>
</dbReference>
<protein>
    <submittedName>
        <fullName evidence="6">LysR family transcriptional regulator</fullName>
    </submittedName>
</protein>
<dbReference type="SUPFAM" id="SSF46785">
    <property type="entry name" value="Winged helix' DNA-binding domain"/>
    <property type="match status" value="1"/>
</dbReference>
<reference evidence="6" key="1">
    <citation type="submission" date="2023-06" db="EMBL/GenBank/DDBJ databases">
        <title>full genome analysis of Phenantherene degrader P3.</title>
        <authorList>
            <person name="Akbar A."/>
            <person name="Rahmeh R."/>
            <person name="Kishk M."/>
        </authorList>
    </citation>
    <scope>NUCLEOTIDE SEQUENCE</scope>
    <source>
        <strain evidence="6">P3</strain>
    </source>
</reference>
<dbReference type="Pfam" id="PF03466">
    <property type="entry name" value="LysR_substrate"/>
    <property type="match status" value="1"/>
</dbReference>
<dbReference type="Pfam" id="PF00126">
    <property type="entry name" value="HTH_1"/>
    <property type="match status" value="1"/>
</dbReference>
<evidence type="ECO:0000259" key="5">
    <source>
        <dbReference type="PROSITE" id="PS50931"/>
    </source>
</evidence>
<dbReference type="Proteomes" id="UP001175604">
    <property type="component" value="Unassembled WGS sequence"/>
</dbReference>
<dbReference type="Gene3D" id="3.40.190.290">
    <property type="match status" value="1"/>
</dbReference>
<organism evidence="6 7">
    <name type="scientific">Bordetella petrii</name>
    <dbReference type="NCBI Taxonomy" id="94624"/>
    <lineage>
        <taxon>Bacteria</taxon>
        <taxon>Pseudomonadati</taxon>
        <taxon>Pseudomonadota</taxon>
        <taxon>Betaproteobacteria</taxon>
        <taxon>Burkholderiales</taxon>
        <taxon>Alcaligenaceae</taxon>
        <taxon>Bordetella</taxon>
    </lineage>
</organism>